<feature type="transmembrane region" description="Helical" evidence="1">
    <location>
        <begin position="298"/>
        <end position="319"/>
    </location>
</feature>
<evidence type="ECO:0000256" key="1">
    <source>
        <dbReference type="SAM" id="Phobius"/>
    </source>
</evidence>
<feature type="transmembrane region" description="Helical" evidence="1">
    <location>
        <begin position="23"/>
        <end position="48"/>
    </location>
</feature>
<feature type="transmembrane region" description="Helical" evidence="1">
    <location>
        <begin position="441"/>
        <end position="461"/>
    </location>
</feature>
<feature type="transmembrane region" description="Helical" evidence="1">
    <location>
        <begin position="115"/>
        <end position="133"/>
    </location>
</feature>
<keyword evidence="1" id="KW-1133">Transmembrane helix</keyword>
<protein>
    <submittedName>
        <fullName evidence="2">Uncharacterized protein</fullName>
    </submittedName>
</protein>
<dbReference type="RefSeq" id="WP_238312375.1">
    <property type="nucleotide sequence ID" value="NZ_BPQV01000010.1"/>
</dbReference>
<name>A0ABQ4TBM8_METOR</name>
<feature type="transmembrane region" description="Helical" evidence="1">
    <location>
        <begin position="359"/>
        <end position="378"/>
    </location>
</feature>
<reference evidence="2" key="2">
    <citation type="submission" date="2021-08" db="EMBL/GenBank/DDBJ databases">
        <authorList>
            <person name="Tani A."/>
            <person name="Ola A."/>
            <person name="Ogura Y."/>
            <person name="Katsura K."/>
            <person name="Hayashi T."/>
        </authorList>
    </citation>
    <scope>NUCLEOTIDE SEQUENCE</scope>
    <source>
        <strain evidence="2">NBRC 15689</strain>
    </source>
</reference>
<dbReference type="Proteomes" id="UP001055156">
    <property type="component" value="Unassembled WGS sequence"/>
</dbReference>
<evidence type="ECO:0000313" key="3">
    <source>
        <dbReference type="Proteomes" id="UP001055156"/>
    </source>
</evidence>
<comment type="caution">
    <text evidence="2">The sequence shown here is derived from an EMBL/GenBank/DDBJ whole genome shotgun (WGS) entry which is preliminary data.</text>
</comment>
<dbReference type="EMBL" id="BPQV01000010">
    <property type="protein sequence ID" value="GJE28424.1"/>
    <property type="molecule type" value="Genomic_DNA"/>
</dbReference>
<keyword evidence="1" id="KW-0472">Membrane</keyword>
<evidence type="ECO:0000313" key="2">
    <source>
        <dbReference type="EMBL" id="GJE28424.1"/>
    </source>
</evidence>
<gene>
    <name evidence="2" type="ORF">LKMONMHP_3295</name>
</gene>
<proteinExistence type="predicted"/>
<feature type="transmembrane region" description="Helical" evidence="1">
    <location>
        <begin position="274"/>
        <end position="291"/>
    </location>
</feature>
<organism evidence="2 3">
    <name type="scientific">Methylobacterium organophilum</name>
    <dbReference type="NCBI Taxonomy" id="410"/>
    <lineage>
        <taxon>Bacteria</taxon>
        <taxon>Pseudomonadati</taxon>
        <taxon>Pseudomonadota</taxon>
        <taxon>Alphaproteobacteria</taxon>
        <taxon>Hyphomicrobiales</taxon>
        <taxon>Methylobacteriaceae</taxon>
        <taxon>Methylobacterium</taxon>
    </lineage>
</organism>
<keyword evidence="1" id="KW-0812">Transmembrane</keyword>
<feature type="transmembrane region" description="Helical" evidence="1">
    <location>
        <begin position="385"/>
        <end position="403"/>
    </location>
</feature>
<feature type="transmembrane region" description="Helical" evidence="1">
    <location>
        <begin position="234"/>
        <end position="254"/>
    </location>
</feature>
<accession>A0ABQ4TBM8</accession>
<feature type="transmembrane region" description="Helical" evidence="1">
    <location>
        <begin position="195"/>
        <end position="227"/>
    </location>
</feature>
<feature type="transmembrane region" description="Helical" evidence="1">
    <location>
        <begin position="409"/>
        <end position="429"/>
    </location>
</feature>
<sequence>MSATAAPPAAIPQSGSGLLERPALLWLLAGIGLACAFSPEGFVAALGLHFPDTDDAMRLAEVRDLVNGQPWFDLVQHRFLPPVGVQSHWSRLLDAPLAAAIAGLTPWVGPRLAEGLTVALWPPLLFALYLAILYRGTARLLSRRAAILAVFAASLTLGLVLQFRPGRIDHHNVQILCLIGVGLCLMDPARRAAPAALAGFLCALSLAIGLEAVPLIAVAGLFVLGAWGLTGRVALPRFLGFGLALGLGAGGLFALQTDPALWAVGACDALSPPWLWLAGSAGLLALAAALLPEQAPPVARLGLLAAGGAVSLAGFAWLFPHCLGGPFPGMPEVVRAHWLHKIFEMRPLPAILHDAPAEGFGYAFVLLPAALVSALFALRGPGPRRVFLLCALFLAMGAAQSGFQFRGFFVAIAFVPLVAGAALDRAFALIGDTTQPPAHRLGPVAAALCLLSPVWLLPVSLAKALAPSVPTEAPAQTGSCTAPEAFRTLAGLPPGLVLAPIDLGPAILLNTPHSIVAAPYHRASAGLQASLEAFGADEDAMRRQVEALGIRYVALCAATPPASLDDRTPFATRLARGQTAVAWLEPVGASGGPLRLWRVP</sequence>
<reference evidence="2" key="1">
    <citation type="journal article" date="2021" name="Front. Microbiol.">
        <title>Comprehensive Comparative Genomics and Phenotyping of Methylobacterium Species.</title>
        <authorList>
            <person name="Alessa O."/>
            <person name="Ogura Y."/>
            <person name="Fujitani Y."/>
            <person name="Takami H."/>
            <person name="Hayashi T."/>
            <person name="Sahin N."/>
            <person name="Tani A."/>
        </authorList>
    </citation>
    <scope>NUCLEOTIDE SEQUENCE</scope>
    <source>
        <strain evidence="2">NBRC 15689</strain>
    </source>
</reference>
<keyword evidence="3" id="KW-1185">Reference proteome</keyword>
<feature type="transmembrane region" description="Helical" evidence="1">
    <location>
        <begin position="145"/>
        <end position="163"/>
    </location>
</feature>